<organism evidence="2 3">
    <name type="scientific">Spiribacter aquaticus</name>
    <dbReference type="NCBI Taxonomy" id="1935996"/>
    <lineage>
        <taxon>Bacteria</taxon>
        <taxon>Pseudomonadati</taxon>
        <taxon>Pseudomonadota</taxon>
        <taxon>Gammaproteobacteria</taxon>
        <taxon>Chromatiales</taxon>
        <taxon>Ectothiorhodospiraceae</taxon>
        <taxon>Spiribacter</taxon>
    </lineage>
</organism>
<dbReference type="AlphaFoldDB" id="A0A557RM81"/>
<evidence type="ECO:0000256" key="1">
    <source>
        <dbReference type="SAM" id="SignalP"/>
    </source>
</evidence>
<protein>
    <submittedName>
        <fullName evidence="2">DUF4864 domain-containing protein</fullName>
    </submittedName>
</protein>
<dbReference type="PANTHER" id="PTHR35716">
    <property type="entry name" value="OS05G0574700 PROTEIN-RELATED"/>
    <property type="match status" value="1"/>
</dbReference>
<evidence type="ECO:0000313" key="2">
    <source>
        <dbReference type="EMBL" id="TVO66281.1"/>
    </source>
</evidence>
<keyword evidence="3" id="KW-1185">Reference proteome</keyword>
<evidence type="ECO:0000313" key="3">
    <source>
        <dbReference type="Proteomes" id="UP000316688"/>
    </source>
</evidence>
<dbReference type="RefSeq" id="WP_144346852.1">
    <property type="nucleotide sequence ID" value="NZ_VMKP01000001.1"/>
</dbReference>
<dbReference type="EMBL" id="VMKP01000001">
    <property type="protein sequence ID" value="TVO66281.1"/>
    <property type="molecule type" value="Genomic_DNA"/>
</dbReference>
<proteinExistence type="predicted"/>
<comment type="caution">
    <text evidence="2">The sequence shown here is derived from an EMBL/GenBank/DDBJ whole genome shotgun (WGS) entry which is preliminary data.</text>
</comment>
<sequence>MLVSRFRQGLSAGLLMAGLAGLAGLAGASEPAVPGPDLAAREVVRIQLDALSDNDSPTPNAGIEQVWAFAHPDNRAVTGPLPRFKRMLKGPGYGVLINHSRAEITPVGEGDERAVYRVRVVARDGGFYRFRWQLKKASLEAGPAWMTTGVTPGRDTGEKML</sequence>
<name>A0A557RM81_9GAMM</name>
<dbReference type="Pfam" id="PF16156">
    <property type="entry name" value="DUF4864"/>
    <property type="match status" value="1"/>
</dbReference>
<feature type="signal peptide" evidence="1">
    <location>
        <begin position="1"/>
        <end position="28"/>
    </location>
</feature>
<reference evidence="2 3" key="1">
    <citation type="submission" date="2019-07" db="EMBL/GenBank/DDBJ databases">
        <title>Reclasification of Spiribacter aquaticus.</title>
        <authorList>
            <person name="Leon M.J."/>
            <person name="Sanchez-Porro C."/>
            <person name="Ventosa A."/>
        </authorList>
    </citation>
    <scope>NUCLEOTIDE SEQUENCE [LARGE SCALE GENOMIC DNA]</scope>
    <source>
        <strain evidence="2 3">SP30</strain>
    </source>
</reference>
<dbReference type="InterPro" id="IPR032347">
    <property type="entry name" value="DUF4864"/>
</dbReference>
<keyword evidence="1" id="KW-0732">Signal</keyword>
<accession>A0A557RM81</accession>
<feature type="chain" id="PRO_5022131258" evidence="1">
    <location>
        <begin position="29"/>
        <end position="161"/>
    </location>
</feature>
<gene>
    <name evidence="2" type="ORF">FPL11_00900</name>
</gene>
<dbReference type="Proteomes" id="UP000316688">
    <property type="component" value="Unassembled WGS sequence"/>
</dbReference>